<dbReference type="InterPro" id="IPR036388">
    <property type="entry name" value="WH-like_DNA-bd_sf"/>
</dbReference>
<dbReference type="SUPFAM" id="SSF46785">
    <property type="entry name" value="Winged helix' DNA-binding domain"/>
    <property type="match status" value="1"/>
</dbReference>
<dbReference type="EMBL" id="BARU01021499">
    <property type="protein sequence ID" value="GAH60747.1"/>
    <property type="molecule type" value="Genomic_DNA"/>
</dbReference>
<organism evidence="1">
    <name type="scientific">marine sediment metagenome</name>
    <dbReference type="NCBI Taxonomy" id="412755"/>
    <lineage>
        <taxon>unclassified sequences</taxon>
        <taxon>metagenomes</taxon>
        <taxon>ecological metagenomes</taxon>
    </lineage>
</organism>
<dbReference type="InterPro" id="IPR036390">
    <property type="entry name" value="WH_DNA-bd_sf"/>
</dbReference>
<name>X1GU96_9ZZZZ</name>
<accession>X1GU96</accession>
<gene>
    <name evidence="1" type="ORF">S03H2_35169</name>
</gene>
<protein>
    <recommendedName>
        <fullName evidence="2">Transcriptional regulator</fullName>
    </recommendedName>
</protein>
<sequence>MSTGREREKRAFQFILEAGEEGLMQSDMWKQLGANSQMGSTIAQKLERKDIIKRLRVLHDGRWTYRLFSIKKPVTIESIMDCPCMNCEDIEKCTPGRFISPDLCEKLTYWIDFTQTLG</sequence>
<dbReference type="Gene3D" id="1.10.10.10">
    <property type="entry name" value="Winged helix-like DNA-binding domain superfamily/Winged helix DNA-binding domain"/>
    <property type="match status" value="1"/>
</dbReference>
<feature type="non-terminal residue" evidence="1">
    <location>
        <position position="118"/>
    </location>
</feature>
<reference evidence="1" key="1">
    <citation type="journal article" date="2014" name="Front. Microbiol.">
        <title>High frequency of phylogenetically diverse reductive dehalogenase-homologous genes in deep subseafloor sedimentary metagenomes.</title>
        <authorList>
            <person name="Kawai M."/>
            <person name="Futagami T."/>
            <person name="Toyoda A."/>
            <person name="Takaki Y."/>
            <person name="Nishi S."/>
            <person name="Hori S."/>
            <person name="Arai W."/>
            <person name="Tsubouchi T."/>
            <person name="Morono Y."/>
            <person name="Uchiyama I."/>
            <person name="Ito T."/>
            <person name="Fujiyama A."/>
            <person name="Inagaki F."/>
            <person name="Takami H."/>
        </authorList>
    </citation>
    <scope>NUCLEOTIDE SEQUENCE</scope>
    <source>
        <strain evidence="1">Expedition CK06-06</strain>
    </source>
</reference>
<proteinExistence type="predicted"/>
<comment type="caution">
    <text evidence="1">The sequence shown here is derived from an EMBL/GenBank/DDBJ whole genome shotgun (WGS) entry which is preliminary data.</text>
</comment>
<evidence type="ECO:0000313" key="1">
    <source>
        <dbReference type="EMBL" id="GAH60747.1"/>
    </source>
</evidence>
<evidence type="ECO:0008006" key="2">
    <source>
        <dbReference type="Google" id="ProtNLM"/>
    </source>
</evidence>
<dbReference type="AlphaFoldDB" id="X1GU96"/>